<dbReference type="Pfam" id="PF17852">
    <property type="entry name" value="Dynein_AAA_lid"/>
    <property type="match status" value="1"/>
</dbReference>
<organism evidence="19 20">
    <name type="scientific">Octopus sinensis</name>
    <name type="common">East Asian common octopus</name>
    <dbReference type="NCBI Taxonomy" id="2607531"/>
    <lineage>
        <taxon>Eukaryota</taxon>
        <taxon>Metazoa</taxon>
        <taxon>Spiralia</taxon>
        <taxon>Lophotrochozoa</taxon>
        <taxon>Mollusca</taxon>
        <taxon>Cephalopoda</taxon>
        <taxon>Coleoidea</taxon>
        <taxon>Octopodiformes</taxon>
        <taxon>Octopoda</taxon>
        <taxon>Incirrata</taxon>
        <taxon>Octopodidae</taxon>
        <taxon>Octopus</taxon>
    </lineage>
</organism>
<dbReference type="InterPro" id="IPR026983">
    <property type="entry name" value="DHC"/>
</dbReference>
<dbReference type="FunFam" id="1.10.8.1220:FF:000001">
    <property type="entry name" value="Dynein axonemal heavy chain 5"/>
    <property type="match status" value="1"/>
</dbReference>
<dbReference type="FunFam" id="1.20.140.100:FF:000004">
    <property type="entry name" value="Dynein axonemal heavy chain 6"/>
    <property type="match status" value="1"/>
</dbReference>
<dbReference type="FunFam" id="1.20.58.1120:FF:000005">
    <property type="entry name" value="Dynein, axonemal, heavy chain 12"/>
    <property type="match status" value="1"/>
</dbReference>
<dbReference type="InterPro" id="IPR042222">
    <property type="entry name" value="Dynein_2_N"/>
</dbReference>
<dbReference type="Gene3D" id="1.20.140.100">
    <property type="entry name" value="Dynein heavy chain, N-terminal domain 2"/>
    <property type="match status" value="1"/>
</dbReference>
<keyword evidence="15" id="KW-0966">Cell projection</keyword>
<dbReference type="Proteomes" id="UP000515154">
    <property type="component" value="Linkage group LG1"/>
</dbReference>
<dbReference type="Pfam" id="PF08393">
    <property type="entry name" value="DHC_N2"/>
    <property type="match status" value="1"/>
</dbReference>
<dbReference type="GO" id="GO:0031514">
    <property type="term" value="C:motile cilium"/>
    <property type="evidence" value="ECO:0007669"/>
    <property type="project" value="UniProtKB-SubCell"/>
</dbReference>
<evidence type="ECO:0000256" key="3">
    <source>
        <dbReference type="ARBA" id="ARBA00008887"/>
    </source>
</evidence>
<keyword evidence="10" id="KW-0243">Dynein</keyword>
<gene>
    <name evidence="20" type="primary">LOC115211117</name>
</gene>
<dbReference type="Pfam" id="PF12775">
    <property type="entry name" value="AAA_7"/>
    <property type="match status" value="1"/>
</dbReference>
<dbReference type="InterPro" id="IPR042228">
    <property type="entry name" value="Dynein_linker_3"/>
</dbReference>
<feature type="domain" description="AAA+ ATPase" evidence="18">
    <location>
        <begin position="1398"/>
        <end position="1537"/>
    </location>
</feature>
<dbReference type="FunFam" id="3.40.50.300:FF:002141">
    <property type="entry name" value="Dynein heavy chain"/>
    <property type="match status" value="1"/>
</dbReference>
<proteinExistence type="inferred from homology"/>
<dbReference type="InterPro" id="IPR003593">
    <property type="entry name" value="AAA+_ATPase"/>
</dbReference>
<dbReference type="GO" id="GO:0003341">
    <property type="term" value="P:cilium movement"/>
    <property type="evidence" value="ECO:0007669"/>
    <property type="project" value="UniProtKB-ARBA"/>
</dbReference>
<dbReference type="FunFam" id="3.40.50.300:FF:000362">
    <property type="entry name" value="Dynein, axonemal, heavy chain 6"/>
    <property type="match status" value="1"/>
</dbReference>
<dbReference type="FunFam" id="3.40.50.300:FF:000223">
    <property type="entry name" value="Dynein heavy chain 3, axonemal"/>
    <property type="match status" value="1"/>
</dbReference>
<keyword evidence="9" id="KW-0282">Flagellum</keyword>
<keyword evidence="4" id="KW-0963">Cytoplasm</keyword>
<keyword evidence="19" id="KW-1185">Reference proteome</keyword>
<dbReference type="Pfam" id="PF12774">
    <property type="entry name" value="AAA_6"/>
    <property type="match status" value="1"/>
</dbReference>
<dbReference type="InterPro" id="IPR035706">
    <property type="entry name" value="AAA_9"/>
</dbReference>
<dbReference type="Pfam" id="PF12777">
    <property type="entry name" value="MT"/>
    <property type="match status" value="1"/>
</dbReference>
<dbReference type="InterPro" id="IPR043157">
    <property type="entry name" value="Dynein_AAA1S"/>
</dbReference>
<evidence type="ECO:0000256" key="5">
    <source>
        <dbReference type="ARBA" id="ARBA00022701"/>
    </source>
</evidence>
<dbReference type="FunFam" id="3.20.180.20:FF:000003">
    <property type="entry name" value="Dynein heavy chain 12, axonemal"/>
    <property type="match status" value="1"/>
</dbReference>
<dbReference type="KEGG" id="osn:115211117"/>
<dbReference type="InterPro" id="IPR004273">
    <property type="entry name" value="Dynein_heavy_D6_P-loop"/>
</dbReference>
<dbReference type="Gene3D" id="3.40.50.300">
    <property type="entry name" value="P-loop containing nucleotide triphosphate hydrolases"/>
    <property type="match status" value="5"/>
</dbReference>
<dbReference type="Gene3D" id="1.20.920.30">
    <property type="match status" value="1"/>
</dbReference>
<dbReference type="FunFam" id="3.10.490.20:FF:000001">
    <property type="entry name" value="dynein heavy chain 7, axonemal"/>
    <property type="match status" value="1"/>
</dbReference>
<evidence type="ECO:0000256" key="15">
    <source>
        <dbReference type="ARBA" id="ARBA00023273"/>
    </source>
</evidence>
<dbReference type="InterPro" id="IPR024317">
    <property type="entry name" value="Dynein_heavy_chain_D4_dom"/>
</dbReference>
<dbReference type="Gene3D" id="1.20.920.20">
    <property type="match status" value="1"/>
</dbReference>
<feature type="coiled-coil region" evidence="16">
    <location>
        <begin position="2903"/>
        <end position="2958"/>
    </location>
</feature>
<keyword evidence="14" id="KW-0206">Cytoskeleton</keyword>
<evidence type="ECO:0000256" key="12">
    <source>
        <dbReference type="ARBA" id="ARBA00023069"/>
    </source>
</evidence>
<comment type="similarity">
    <text evidence="3">Belongs to the dynein heavy chain family.</text>
</comment>
<dbReference type="InterPro" id="IPR035699">
    <property type="entry name" value="AAA_6"/>
</dbReference>
<name>A0A6P7SC61_9MOLL</name>
<dbReference type="InterPro" id="IPR042219">
    <property type="entry name" value="AAA_lid_11_sf"/>
</dbReference>
<evidence type="ECO:0000256" key="17">
    <source>
        <dbReference type="SAM" id="MobiDB-lite"/>
    </source>
</evidence>
<dbReference type="Gene3D" id="1.10.8.720">
    <property type="entry name" value="Region D6 of dynein motor"/>
    <property type="match status" value="1"/>
</dbReference>
<dbReference type="PANTHER" id="PTHR22878:SF72">
    <property type="entry name" value="DYNEIN HEAVY CHAIN 3, AXONEMAL"/>
    <property type="match status" value="1"/>
</dbReference>
<evidence type="ECO:0000259" key="18">
    <source>
        <dbReference type="SMART" id="SM00382"/>
    </source>
</evidence>
<dbReference type="InterPro" id="IPR041228">
    <property type="entry name" value="Dynein_C"/>
</dbReference>
<dbReference type="RefSeq" id="XP_029635907.2">
    <property type="nucleotide sequence ID" value="XM_029780047.2"/>
</dbReference>
<reference evidence="20" key="1">
    <citation type="submission" date="2025-08" db="UniProtKB">
        <authorList>
            <consortium name="RefSeq"/>
        </authorList>
    </citation>
    <scope>IDENTIFICATION</scope>
</reference>
<dbReference type="InterPro" id="IPR041466">
    <property type="entry name" value="Dynein_AAA5_ext"/>
</dbReference>
<dbReference type="Gene3D" id="3.20.180.20">
    <property type="entry name" value="Dynein heavy chain, N-terminal domain 2"/>
    <property type="match status" value="1"/>
</dbReference>
<evidence type="ECO:0000313" key="20">
    <source>
        <dbReference type="RefSeq" id="XP_029635907.2"/>
    </source>
</evidence>
<dbReference type="GO" id="GO:0045505">
    <property type="term" value="F:dynein intermediate chain binding"/>
    <property type="evidence" value="ECO:0007669"/>
    <property type="project" value="InterPro"/>
</dbReference>
<dbReference type="PANTHER" id="PTHR22878">
    <property type="entry name" value="DYNEIN HEAVY CHAIN 6, AXONEMAL-LIKE-RELATED"/>
    <property type="match status" value="1"/>
</dbReference>
<dbReference type="GO" id="GO:0008569">
    <property type="term" value="F:minus-end-directed microtubule motor activity"/>
    <property type="evidence" value="ECO:0007669"/>
    <property type="project" value="InterPro"/>
</dbReference>
<dbReference type="Pfam" id="PF18198">
    <property type="entry name" value="AAA_lid_11"/>
    <property type="match status" value="1"/>
</dbReference>
<evidence type="ECO:0000256" key="9">
    <source>
        <dbReference type="ARBA" id="ARBA00022846"/>
    </source>
</evidence>
<keyword evidence="6" id="KW-0677">Repeat</keyword>
<dbReference type="Gene3D" id="6.10.140.1060">
    <property type="match status" value="1"/>
</dbReference>
<dbReference type="Gene3D" id="1.20.1270.280">
    <property type="match status" value="1"/>
</dbReference>
<keyword evidence="5" id="KW-0493">Microtubule</keyword>
<dbReference type="FunFam" id="3.40.50.300:FF:000044">
    <property type="entry name" value="Dynein heavy chain 5, axonemal"/>
    <property type="match status" value="1"/>
</dbReference>
<dbReference type="InterPro" id="IPR041589">
    <property type="entry name" value="DNAH3_AAA_lid_1"/>
</dbReference>
<evidence type="ECO:0000256" key="6">
    <source>
        <dbReference type="ARBA" id="ARBA00022737"/>
    </source>
</evidence>
<dbReference type="SMART" id="SM00382">
    <property type="entry name" value="AAA"/>
    <property type="match status" value="2"/>
</dbReference>
<feature type="coiled-coil region" evidence="16">
    <location>
        <begin position="792"/>
        <end position="822"/>
    </location>
</feature>
<dbReference type="FunFam" id="1.10.287.2620:FF:000002">
    <property type="entry name" value="Dynein heavy chain 2, axonemal"/>
    <property type="match status" value="1"/>
</dbReference>
<evidence type="ECO:0000256" key="10">
    <source>
        <dbReference type="ARBA" id="ARBA00023017"/>
    </source>
</evidence>
<dbReference type="GO" id="GO:0005524">
    <property type="term" value="F:ATP binding"/>
    <property type="evidence" value="ECO:0007669"/>
    <property type="project" value="UniProtKB-KW"/>
</dbReference>
<dbReference type="GO" id="GO:0051959">
    <property type="term" value="F:dynein light intermediate chain binding"/>
    <property type="evidence" value="ECO:0007669"/>
    <property type="project" value="InterPro"/>
</dbReference>
<dbReference type="Pfam" id="PF12781">
    <property type="entry name" value="AAA_9"/>
    <property type="match status" value="1"/>
</dbReference>
<evidence type="ECO:0000256" key="11">
    <source>
        <dbReference type="ARBA" id="ARBA00023054"/>
    </source>
</evidence>
<feature type="domain" description="AAA+ ATPase" evidence="18">
    <location>
        <begin position="2051"/>
        <end position="2198"/>
    </location>
</feature>
<accession>A0A6P7SC61</accession>
<dbReference type="Gene3D" id="3.10.490.20">
    <property type="match status" value="1"/>
</dbReference>
<keyword evidence="11 16" id="KW-0175">Coiled coil</keyword>
<dbReference type="InterPro" id="IPR041658">
    <property type="entry name" value="AAA_lid_11"/>
</dbReference>
<dbReference type="GO" id="GO:0005858">
    <property type="term" value="C:axonemal dynein complex"/>
    <property type="evidence" value="ECO:0007669"/>
    <property type="project" value="UniProtKB-ARBA"/>
</dbReference>
<dbReference type="Pfam" id="PF03028">
    <property type="entry name" value="Dynein_heavy"/>
    <property type="match status" value="1"/>
</dbReference>
<dbReference type="InterPro" id="IPR024743">
    <property type="entry name" value="Dynein_HC_stalk"/>
</dbReference>
<dbReference type="Gene3D" id="1.10.472.130">
    <property type="match status" value="1"/>
</dbReference>
<dbReference type="InterPro" id="IPR043160">
    <property type="entry name" value="Dynein_C_barrel"/>
</dbReference>
<dbReference type="Gene3D" id="1.20.58.1120">
    <property type="match status" value="1"/>
</dbReference>
<evidence type="ECO:0000313" key="19">
    <source>
        <dbReference type="Proteomes" id="UP000515154"/>
    </source>
</evidence>
<dbReference type="FunFam" id="1.10.8.710:FF:000004">
    <property type="entry name" value="Dynein axonemal heavy chain 6"/>
    <property type="match status" value="1"/>
</dbReference>
<dbReference type="InterPro" id="IPR013602">
    <property type="entry name" value="Dynein_heavy_linker"/>
</dbReference>
<evidence type="ECO:0000256" key="13">
    <source>
        <dbReference type="ARBA" id="ARBA00023175"/>
    </source>
</evidence>
<dbReference type="FunFam" id="1.20.920.20:FF:000006">
    <property type="entry name" value="Dynein, axonemal, heavy chain 6"/>
    <property type="match status" value="1"/>
</dbReference>
<feature type="region of interest" description="Disordered" evidence="17">
    <location>
        <begin position="160"/>
        <end position="182"/>
    </location>
</feature>
<feature type="compositionally biased region" description="Polar residues" evidence="17">
    <location>
        <begin position="160"/>
        <end position="180"/>
    </location>
</feature>
<comment type="subcellular location">
    <subcellularLocation>
        <location evidence="1">Cell projection</location>
        <location evidence="1">Cilium</location>
        <location evidence="1">Flagellum</location>
    </subcellularLocation>
    <subcellularLocation>
        <location evidence="2">Cytoplasm</location>
        <location evidence="2">Cytoskeleton</location>
        <location evidence="2">Cilium axoneme</location>
    </subcellularLocation>
</comment>
<dbReference type="FunFam" id="1.20.920.30:FF:000002">
    <property type="entry name" value="Dynein axonemal heavy chain 3"/>
    <property type="match status" value="1"/>
</dbReference>
<dbReference type="InterPro" id="IPR027417">
    <property type="entry name" value="P-loop_NTPase"/>
</dbReference>
<dbReference type="Gene3D" id="1.10.8.1220">
    <property type="match status" value="1"/>
</dbReference>
<evidence type="ECO:0000256" key="14">
    <source>
        <dbReference type="ARBA" id="ARBA00023212"/>
    </source>
</evidence>
<keyword evidence="8" id="KW-0067">ATP-binding</keyword>
<dbReference type="GO" id="GO:0005874">
    <property type="term" value="C:microtubule"/>
    <property type="evidence" value="ECO:0007669"/>
    <property type="project" value="UniProtKB-KW"/>
</dbReference>
<dbReference type="SUPFAM" id="SSF52540">
    <property type="entry name" value="P-loop containing nucleoside triphosphate hydrolases"/>
    <property type="match status" value="4"/>
</dbReference>
<evidence type="ECO:0000256" key="8">
    <source>
        <dbReference type="ARBA" id="ARBA00022840"/>
    </source>
</evidence>
<dbReference type="Gene3D" id="1.10.287.2620">
    <property type="match status" value="1"/>
</dbReference>
<evidence type="ECO:0000256" key="1">
    <source>
        <dbReference type="ARBA" id="ARBA00004230"/>
    </source>
</evidence>
<evidence type="ECO:0000256" key="4">
    <source>
        <dbReference type="ARBA" id="ARBA00022490"/>
    </source>
</evidence>
<protein>
    <submittedName>
        <fullName evidence="20">Dynein heavy chain 3, axonemal-like</fullName>
    </submittedName>
</protein>
<evidence type="ECO:0000256" key="2">
    <source>
        <dbReference type="ARBA" id="ARBA00004430"/>
    </source>
</evidence>
<keyword evidence="13" id="KW-0505">Motor protein</keyword>
<dbReference type="Gene3D" id="1.10.8.710">
    <property type="match status" value="1"/>
</dbReference>
<dbReference type="FunFam" id="3.40.50.300:FF:001328">
    <property type="entry name" value="Dynein heavy chain 6, axonemal"/>
    <property type="match status" value="1"/>
</dbReference>
<sequence length="4106" mass="472177">MSLCAGTATNVYQEENVGTTMSFHKTFPRRPTNLIHLPPLNLPKNALSEKPKILDRGSFTQAAPVKEQKEHRRVSDAIANNYSPRASHLTTSLIYETTKYGFTLEEMHMFCPRAQFEKTATVTTDQKYPLSKIIRTPSELSHEGTSLTKSTHISEFHSIPSTIQSTPPRKVESSANSSHSVQKREYSEFEKRILDVQFYSKNYLSEGLPRSGTPIGTDLTRYYNLMAKAIDSDFITPLTIEFLEHTQHFSSNDTLLTAFPKLTNQLLKEIDEDYTEAIKKAILDYILLDPSEQVRLGVYIQPQVLSCMKHERFPWHNSVTEARNFLKYNLFITHPVNTAILYNFQHKYSTYRLLSIDTLKQFLPMTIEELVIYVKETVRRNAKNLQETWLSECASIIDSRREDVEGRFLKDRTDSRLDYMDKFFSSVASLMSNLLRTCVQDSLSELLTLIECYMDGNDYSGQYNIMTGLGLPTKMHVLKISLNTDVPNASTKFEPSFDAIQHHLSDIVDVIVTSTSHFPCIEHCLFHSVENLPTNYIRSVGQNEQLVLNMKQKIQNVINKNICGPTRYLSTYTPFYYLIDTKTSDWTNEFINEDHSLQEYSDILDNILRLRKQVFLLPTIMPMNMFLLEADQINQLLINQADYLVTTLCNKVISDSQLFYRSICKQYDQIVETITRHVTATSELVALQKYIDGLSCGELLALKEKQEVAAANVMFMMTYVVMKREDFLLINNTFSWSNRITPIISNIENQLQKQHDLAVEKLNGWRKRILDSVSGLSKKLKEFATKDRMSEAQQILAEIRIIENQLEVLKKEKQNINEEEMMLGLEEISEFEQVQFLATAVEPYERLWSNAVKLQTQYECWMNGPLLNVNSEEVDQEIQTLWRIAYKLTQVFNHPDKKGPFKAARAMKNRLEKFKINIPLVKALCNPGIKTRHWKMMSEKVGFDITPQEDTPLSEILKLDLERYLDELSAISSQANKEFALEKALSKMKDDWENMAFNFSPYKDTELFILSAFDDIQALLDDHIVKTTTMKGSAFVGPFEKEIKEWGYNLNRMKDILESWLKVQSAWLYLEPIFGSADIREQIPVQGKMFEEVDQNWKQIMSTAKQSHKALTVASQDQMLEKLQYSVTLLEDIQCGLNDYLEKKRLFFPRFFFLSNDELLEILSETKDPLRVQPHLKKCFESIAQLVFTPEKVIVAMESSEKERVNFCTNIVPSEAHGLVEKWLQQVEHAMKLSLRQEMVKAVESYSHNHRNKWVLMWPGQIVLAASQVHWTAEITKAIEKGSIQQYVEERQHQIEEIVEIVRGNISKMARITLGALIVIDVHARDIESQLIRSQVSNVQDFNWISHLRYYFEDQSVIVRMVTTSVAYAYEYLGNSSRLVITPLTDRCYRTLMCAIRLNLGGAPEGPAGTGKTETSKDLAKAVAKQCVVFNCSDSLDYKAMGKFFKGLAQSGAWACFDEFNRIELEVLSVIAQQLQTIQRAIIEQRNMFVFEGTYISLDPTCTIFITMNPGYAGRAELPDNLKVLFRTVAMMVPDYAMISEILLYSMGFVDAKNLSTKIVATYKLCSEQLSTQQHYDYGMRAVRSVLTAVGNLKLMYPDRSEALLVLKSIKDVNLPKFLSQDITLFEGIISDLFPGLELPQSEYSHLEMAIKRTLDIRNLQPVPWYIEKIIQIYNMILVRHGLMIVGEPIAGKTCAYKVLADALGELSQQNLMDENQVDYQIINPKAITMGQLYGRCDPITNEWTDGVLANSFREHASSTSKNRKWMVFDGPVDAIWIENMNTVLDDNKKLCLMSGEIIQMSSKQNMIFEVCHLEQASPATVSRCGMIYMDALQLGWNTLVKSWMQKTLKDFTKGEKNTIEYLFNWLLPSSLDYVTKHCTQIVPCQYMHLVLNMLKLYECLLEEIRHIGGPQDEMVNVDDIAGFSVIQEKLAEEKSNMIITHFLFALVWSLSATLTFDSSLKFQEFFHKLCETESINARPKEMKFSRSLLIPKKGSIYDYIYMKKQYGSWRTWESLVDPTIITGKTKMNKVLVNTKETEKQNFFLRLFFNQGKPLLFVGPTGTGKSSVINSFLLKLNKDSYITCNINFSAQTSANQTQDIIVSKLERRCKGVYGPSAEKTLCVFVDDLNMPALEKFGAQPPIELLRQWLDHGFWYDRKDTTMFELINVKILSAMAPTSGGRNPITTRFLRHFNIIHIDAFSEDILKEIFSPMTEWHFRQFPVSLRRFSRIIIHATLDIYKKVVTKFLPTPSKSHYVFNLRDFARVIQGILLFSPQSVSEDPECIHKIIRLWTHETYRLFSDRLVDQADQESFFKILKLSIEAQFKEKFNSVFGHLAPKGKQVTPKDMRCLIFGDFMEPKEGSVRLYDEISDQDELRQVIEKYLADYNLMSKTPMDLVMFHLAVEHITRINRVLKQPNGHCLLIGIGGTGRQSATRLAAFIAEFELIQIEMGKDYSTAEWREDLMKIIRKSGEDSTPLVFFLGDYQIKDPSFLEDINMLLNTGDIPNLYDNEQRLEIIEKMQQLTLQENITIEFTSLNMFNKFIERVRQNLHIVLAFSPIGEAFRNRLRMYPSLINCCTIDWFEQWPDDALQLVANKLLDDVEMHEDLRQQSVEMCKHFHISVRALTTKYYEALNHQNYVTPTSYLELIRTFKTLLSQKRMEILTLKNRYVVGLEKLEFSKFQINIMQKELFALQPQLLETSKETVELIKTIEKERHEVEAAKQLVEQDEAVANKAATEAQSIKNECEEKLKLAMPAFNTAVAALHTLKQNDITIVKAMTNPPQGVKLVMAAVCTMKGIKPDKKTDQNGKIVEDYWAASKKMLSDMKFLDSLRDYDKDNIPPAIINKIREKYISNKEFDPSIIKNVSSACEGLCKWVKAIDVYDSVIKFVAPKKESLAVAETFLKEQMGELGKKQKELKDVKAKLDSLKQNLHKKQQEKKNLEFNIELTKVKLERAEKLINGLGGEHDRWIQAVDSLTNTYDNIIGDVLLSASVVAYLGPFISSYRQECLQEWYKCCKKRGIPLSAQFSLSKTLGNPLKIREWQIAGLPVDSFSVENGIIVDNCGRWPLIIDPQGQANKWIKNMECHNKLQVTKHTDANYGRIIENCLQFGCPCLLENVGEELDPLLEPILLKQTFKQRGVDYIRFRDRVVEYSKDFRLYLTTCLRNPHYLPEVSLKVTLINFVITPNGLEDQLLGIVAAREKPDLEEKKNQLIIESAQNKRQLKEIEDKILDVLSNSQGNILEDETAIQVLSSSKTLSEDIEEKQLTASLTELDIDEVRNGYKPVARHGSILFFTISDLANIDPMYQYSLTWFIHLYHQAITNSEPSQILSERINYLNDYFTRSVHNNVCRSLFEKDKLLFTFLLCIGLAKAQDLIDDLEWRFLLTGGLALENPYSNPASDWLPEKNWSEIVRCSQLSSLQTFREHFTNHLQEWKAVYDSPQPHQMKYPSLSGEELTQLQELLVLRCLRPDKMIPAIQKFIQQRMGQAYIEPTTFDLSISYEESSPQTPLIFILSPGVDPMAALFRFAEDKGRSKGLQTVSLGQGQGPIAEQRILEATEQGTWVVLQNCHLAVSWFGQLENICETVLQNPAHTKESFRLWLTTYPSSQFPVSVLQNSIKIINEPPKGLRAKLLQSYLSSPIAEQQFFESCNKPQVFKKLLFGLCFFHALVQERRKFGALGWNIPYQFNESDLNVSIQQLQMLINDYEDPPLEALVYLTGECNYGGRVTDNSDRRLIMSLLKKFYCHDIIVNDDYKFSESGLYYAPPCGSLDCYLEYIRGLPYIPHPEVFGLHENADISKDQQETQQLFEGVLKTLPKQTLGAGKSSQDIIEDLASDILSKMPAAFEVEEIQKKYAVSYHESMNTVLVQELLRFNRLLKVIIWSLEEIQKAIYGLVVMSAKLERIVNSMIVGKVPAVWAEKSYPSLKPLGSYVSDLLARIQFFNHWISEGQPTVFWISGFYFTQSFLMGVMQNYARSHKIPIDHLTLSFKIMKQEHEMPSKPITGAYINGLFLEGAHWCRQTGILAEALPKVLYDLMPIIWIKPVKKEEFHAEENYQCPVYKTSARRGNLSTTGHSTNYVLTIQLPSNRDEDYWINQGVALLCQLDN</sequence>
<evidence type="ECO:0000256" key="16">
    <source>
        <dbReference type="SAM" id="Coils"/>
    </source>
</evidence>
<dbReference type="Pfam" id="PF12780">
    <property type="entry name" value="AAA_8"/>
    <property type="match status" value="1"/>
</dbReference>
<dbReference type="FunFam" id="1.10.8.720:FF:000001">
    <property type="entry name" value="dynein heavy chain 7, axonemal"/>
    <property type="match status" value="1"/>
</dbReference>
<keyword evidence="7" id="KW-0547">Nucleotide-binding</keyword>
<dbReference type="FunFam" id="1.20.1270.280:FF:000001">
    <property type="entry name" value="dynein heavy chain 7, axonemal"/>
    <property type="match status" value="1"/>
</dbReference>
<keyword evidence="12" id="KW-0969">Cilium</keyword>
<dbReference type="Pfam" id="PF18199">
    <property type="entry name" value="Dynein_C"/>
    <property type="match status" value="1"/>
</dbReference>
<dbReference type="Pfam" id="PF17857">
    <property type="entry name" value="AAA_lid_1"/>
    <property type="match status" value="1"/>
</dbReference>
<evidence type="ECO:0000256" key="7">
    <source>
        <dbReference type="ARBA" id="ARBA00022741"/>
    </source>
</evidence>